<feature type="domain" description="ABC transmembrane type-1" evidence="8">
    <location>
        <begin position="105"/>
        <end position="312"/>
    </location>
</feature>
<evidence type="ECO:0000259" key="8">
    <source>
        <dbReference type="PROSITE" id="PS50928"/>
    </source>
</evidence>
<evidence type="ECO:0000256" key="4">
    <source>
        <dbReference type="ARBA" id="ARBA00022692"/>
    </source>
</evidence>
<evidence type="ECO:0000256" key="3">
    <source>
        <dbReference type="ARBA" id="ARBA00022475"/>
    </source>
</evidence>
<evidence type="ECO:0000256" key="2">
    <source>
        <dbReference type="ARBA" id="ARBA00022448"/>
    </source>
</evidence>
<evidence type="ECO:0000313" key="9">
    <source>
        <dbReference type="EMBL" id="AVM48717.1"/>
    </source>
</evidence>
<feature type="transmembrane region" description="Helical" evidence="7">
    <location>
        <begin position="100"/>
        <end position="124"/>
    </location>
</feature>
<dbReference type="Pfam" id="PF19300">
    <property type="entry name" value="BPD_transp_1_N"/>
    <property type="match status" value="1"/>
</dbReference>
<accession>A0A2S0L606</accession>
<keyword evidence="10" id="KW-1185">Reference proteome</keyword>
<dbReference type="InterPro" id="IPR045621">
    <property type="entry name" value="BPD_transp_1_N"/>
</dbReference>
<dbReference type="AlphaFoldDB" id="A0A2S0L606"/>
<evidence type="ECO:0000256" key="6">
    <source>
        <dbReference type="ARBA" id="ARBA00023136"/>
    </source>
</evidence>
<dbReference type="EMBL" id="CP027228">
    <property type="protein sequence ID" value="AVM48717.1"/>
    <property type="molecule type" value="Genomic_DNA"/>
</dbReference>
<keyword evidence="3" id="KW-1003">Cell membrane</keyword>
<dbReference type="PANTHER" id="PTHR30465:SF0">
    <property type="entry name" value="OLIGOPEPTIDE TRANSPORT SYSTEM PERMEASE PROTEIN APPB"/>
    <property type="match status" value="1"/>
</dbReference>
<dbReference type="PANTHER" id="PTHR30465">
    <property type="entry name" value="INNER MEMBRANE ABC TRANSPORTER"/>
    <property type="match status" value="1"/>
</dbReference>
<evidence type="ECO:0000256" key="5">
    <source>
        <dbReference type="ARBA" id="ARBA00022989"/>
    </source>
</evidence>
<reference evidence="10" key="1">
    <citation type="submission" date="2018-02" db="EMBL/GenBank/DDBJ databases">
        <authorList>
            <person name="Holder M.E."/>
            <person name="Ajami N.J."/>
            <person name="Petrosino J.F."/>
        </authorList>
    </citation>
    <scope>NUCLEOTIDE SEQUENCE [LARGE SCALE GENOMIC DNA]</scope>
    <source>
        <strain evidence="10">CCUG 47132</strain>
    </source>
</reference>
<feature type="transmembrane region" description="Helical" evidence="7">
    <location>
        <begin position="12"/>
        <end position="33"/>
    </location>
</feature>
<dbReference type="Proteomes" id="UP000237883">
    <property type="component" value="Chromosome"/>
</dbReference>
<protein>
    <submittedName>
        <fullName evidence="9">Peptide ABC transporter permease</fullName>
    </submittedName>
</protein>
<dbReference type="SUPFAM" id="SSF161098">
    <property type="entry name" value="MetI-like"/>
    <property type="match status" value="1"/>
</dbReference>
<gene>
    <name evidence="9" type="ORF">C5Q96_07565</name>
</gene>
<comment type="subcellular location">
    <subcellularLocation>
        <location evidence="1 7">Cell membrane</location>
        <topology evidence="1 7">Multi-pass membrane protein</topology>
    </subcellularLocation>
</comment>
<dbReference type="OrthoDB" id="9789439at2"/>
<dbReference type="GO" id="GO:0005886">
    <property type="term" value="C:plasma membrane"/>
    <property type="evidence" value="ECO:0007669"/>
    <property type="project" value="UniProtKB-SubCell"/>
</dbReference>
<evidence type="ECO:0000256" key="1">
    <source>
        <dbReference type="ARBA" id="ARBA00004651"/>
    </source>
</evidence>
<dbReference type="RefSeq" id="WP_106057771.1">
    <property type="nucleotide sequence ID" value="NZ_CP027228.1"/>
</dbReference>
<name>A0A2S0L606_9FIRM</name>
<dbReference type="GO" id="GO:0055085">
    <property type="term" value="P:transmembrane transport"/>
    <property type="evidence" value="ECO:0007669"/>
    <property type="project" value="InterPro"/>
</dbReference>
<keyword evidence="5 7" id="KW-1133">Transmembrane helix</keyword>
<feature type="transmembrane region" description="Helical" evidence="7">
    <location>
        <begin position="293"/>
        <end position="315"/>
    </location>
</feature>
<dbReference type="Gene3D" id="1.10.3720.10">
    <property type="entry name" value="MetI-like"/>
    <property type="match status" value="1"/>
</dbReference>
<comment type="similarity">
    <text evidence="7">Belongs to the binding-protein-dependent transport system permease family.</text>
</comment>
<proteinExistence type="inferred from homology"/>
<keyword evidence="2 7" id="KW-0813">Transport</keyword>
<organism evidence="9 10">
    <name type="scientific">Mogibacterium diversum</name>
    <dbReference type="NCBI Taxonomy" id="114527"/>
    <lineage>
        <taxon>Bacteria</taxon>
        <taxon>Bacillati</taxon>
        <taxon>Bacillota</taxon>
        <taxon>Clostridia</taxon>
        <taxon>Peptostreptococcales</taxon>
        <taxon>Anaerovoracaceae</taxon>
        <taxon>Mogibacterium</taxon>
    </lineage>
</organism>
<sequence>MDYERKSTFKYALCRIAEMILILLILSMIVFALSRLCPGDPLRSWYGDGVDRMSAEQKASARESLGFEKPLPVQYGIWLKDLAHGELGLSYKYKRPVAEVIRGVLANTIVFGLTAYIMTFVLAFRIGRLSAKREGTKLDRFICKAGVISGNIPVFFLSLICILIFAVNLRILPTGGAYSYGAEGNILDRAWHLVLPVFVIVIGHLWYYSYMVRNLLLEEMRKEYVLLLKAEGMPRTKIINNYCMKNILPPMITIMAIAVPHLLGGTYVVEMVFGYPGLGRLSFESALYKDYNMLMATTLLTGSVVVLSNYLAQIIGEKIDPRMRHEEGSYE</sequence>
<dbReference type="CDD" id="cd06261">
    <property type="entry name" value="TM_PBP2"/>
    <property type="match status" value="1"/>
</dbReference>
<dbReference type="GeneID" id="78392122"/>
<evidence type="ECO:0000313" key="10">
    <source>
        <dbReference type="Proteomes" id="UP000237883"/>
    </source>
</evidence>
<feature type="transmembrane region" description="Helical" evidence="7">
    <location>
        <begin position="191"/>
        <end position="212"/>
    </location>
</feature>
<dbReference type="InterPro" id="IPR035906">
    <property type="entry name" value="MetI-like_sf"/>
</dbReference>
<dbReference type="Pfam" id="PF00528">
    <property type="entry name" value="BPD_transp_1"/>
    <property type="match status" value="1"/>
</dbReference>
<evidence type="ECO:0000256" key="7">
    <source>
        <dbReference type="RuleBase" id="RU363032"/>
    </source>
</evidence>
<feature type="transmembrane region" description="Helical" evidence="7">
    <location>
        <begin position="145"/>
        <end position="171"/>
    </location>
</feature>
<dbReference type="InterPro" id="IPR000515">
    <property type="entry name" value="MetI-like"/>
</dbReference>
<dbReference type="KEGG" id="mdv:C5Q96_07565"/>
<keyword evidence="4 7" id="KW-0812">Transmembrane</keyword>
<feature type="transmembrane region" description="Helical" evidence="7">
    <location>
        <begin position="247"/>
        <end position="273"/>
    </location>
</feature>
<dbReference type="PROSITE" id="PS50928">
    <property type="entry name" value="ABC_TM1"/>
    <property type="match status" value="1"/>
</dbReference>
<keyword evidence="6 7" id="KW-0472">Membrane</keyword>